<gene>
    <name evidence="2" type="ORF">RN98_02685</name>
</gene>
<name>A0A0M4RGW9_9FUSO</name>
<protein>
    <submittedName>
        <fullName evidence="2">Uncharacterized protein</fullName>
    </submittedName>
</protein>
<dbReference type="OrthoDB" id="9554551at2"/>
<keyword evidence="1" id="KW-1133">Transmembrane helix</keyword>
<dbReference type="PATRIC" id="fig|76859.3.peg.527"/>
<dbReference type="AlphaFoldDB" id="A0A0M4RGW9"/>
<evidence type="ECO:0000313" key="3">
    <source>
        <dbReference type="Proteomes" id="UP000063147"/>
    </source>
</evidence>
<sequence length="395" mass="45799">MNWSIIHIVPFDIGYSFVNYRCSNQQDKERIISELENFCKDNGYDVFEAQISKCFFNVKFNENISCFLLEYGIGVFVVKNIKEIDMKKVKEKFEENISCVLYYSKKKEQKLILECQSKSFEVFKIFMKKVWSLISIYERPYSATESYKYAGFSYVFSIYHIIDPTENLLKAKNENIDLLMNPSIIHKICDETQWDAIKTKILDYDMKGYNLKEYTAISVVASSWSAVAVIENEETEVIEKIINYEINAQASWFLFDCLVDNINKSNMTNLDLQKEKSLATNVSLDMSIILDANMSLSEKNVLESIFRTTGFGALRDKLFLLLENRIAIAEAKISERQVKYGIVTEILLVLFTLVSIYEPIRNLISGSLQTVDIVLGIFMIVIFIICSIMIIRREK</sequence>
<accession>A0A0M4RGW9</accession>
<proteinExistence type="predicted"/>
<dbReference type="Proteomes" id="UP000063147">
    <property type="component" value="Chromosome"/>
</dbReference>
<keyword evidence="1" id="KW-0472">Membrane</keyword>
<reference evidence="2 3" key="1">
    <citation type="submission" date="2015-09" db="EMBL/GenBank/DDBJ databases">
        <authorList>
            <person name="Jackson K.R."/>
            <person name="Lunt B.L."/>
            <person name="Fisher J.N.B."/>
            <person name="Gardner A.V."/>
            <person name="Bailey M.E."/>
            <person name="Deus L.M."/>
            <person name="Earl A.S."/>
            <person name="Gibby P.D."/>
            <person name="Hartmann K.A."/>
            <person name="Liu J.E."/>
            <person name="Manci A.M."/>
            <person name="Nielsen D.A."/>
            <person name="Solomon M.B."/>
            <person name="Breakwell D.P."/>
            <person name="Burnett S.H."/>
            <person name="Grose J.H."/>
        </authorList>
    </citation>
    <scope>NUCLEOTIDE SEQUENCE [LARGE SCALE GENOMIC DNA]</scope>
    <source>
        <strain evidence="2 3">KCOM 1279</strain>
    </source>
</reference>
<keyword evidence="1" id="KW-0812">Transmembrane</keyword>
<evidence type="ECO:0000313" key="2">
    <source>
        <dbReference type="EMBL" id="ALF18861.1"/>
    </source>
</evidence>
<dbReference type="EMBL" id="CP012713">
    <property type="protein sequence ID" value="ALF18861.1"/>
    <property type="molecule type" value="Genomic_DNA"/>
</dbReference>
<evidence type="ECO:0000256" key="1">
    <source>
        <dbReference type="SAM" id="Phobius"/>
    </source>
</evidence>
<organism evidence="2">
    <name type="scientific">Fusobacterium animalis</name>
    <dbReference type="NCBI Taxonomy" id="76859"/>
    <lineage>
        <taxon>Bacteria</taxon>
        <taxon>Fusobacteriati</taxon>
        <taxon>Fusobacteriota</taxon>
        <taxon>Fusobacteriia</taxon>
        <taxon>Fusobacteriales</taxon>
        <taxon>Fusobacteriaceae</taxon>
        <taxon>Fusobacterium</taxon>
    </lineage>
</organism>
<feature type="transmembrane region" description="Helical" evidence="1">
    <location>
        <begin position="373"/>
        <end position="391"/>
    </location>
</feature>